<dbReference type="Proteomes" id="UP001221142">
    <property type="component" value="Unassembled WGS sequence"/>
</dbReference>
<feature type="region of interest" description="Disordered" evidence="1">
    <location>
        <begin position="1"/>
        <end position="66"/>
    </location>
</feature>
<gene>
    <name evidence="2" type="ORF">FB45DRAFT_866707</name>
</gene>
<proteinExistence type="predicted"/>
<keyword evidence="3" id="KW-1185">Reference proteome</keyword>
<comment type="caution">
    <text evidence="2">The sequence shown here is derived from an EMBL/GenBank/DDBJ whole genome shotgun (WGS) entry which is preliminary data.</text>
</comment>
<evidence type="ECO:0000313" key="2">
    <source>
        <dbReference type="EMBL" id="KAJ7633293.1"/>
    </source>
</evidence>
<feature type="compositionally biased region" description="Basic and acidic residues" evidence="1">
    <location>
        <begin position="168"/>
        <end position="178"/>
    </location>
</feature>
<evidence type="ECO:0000256" key="1">
    <source>
        <dbReference type="SAM" id="MobiDB-lite"/>
    </source>
</evidence>
<evidence type="ECO:0000313" key="3">
    <source>
        <dbReference type="Proteomes" id="UP001221142"/>
    </source>
</evidence>
<feature type="region of interest" description="Disordered" evidence="1">
    <location>
        <begin position="153"/>
        <end position="178"/>
    </location>
</feature>
<accession>A0AAD7FQL9</accession>
<organism evidence="2 3">
    <name type="scientific">Roridomyces roridus</name>
    <dbReference type="NCBI Taxonomy" id="1738132"/>
    <lineage>
        <taxon>Eukaryota</taxon>
        <taxon>Fungi</taxon>
        <taxon>Dikarya</taxon>
        <taxon>Basidiomycota</taxon>
        <taxon>Agaricomycotina</taxon>
        <taxon>Agaricomycetes</taxon>
        <taxon>Agaricomycetidae</taxon>
        <taxon>Agaricales</taxon>
        <taxon>Marasmiineae</taxon>
        <taxon>Mycenaceae</taxon>
        <taxon>Roridomyces</taxon>
    </lineage>
</organism>
<reference evidence="2" key="1">
    <citation type="submission" date="2023-03" db="EMBL/GenBank/DDBJ databases">
        <title>Massive genome expansion in bonnet fungi (Mycena s.s.) driven by repeated elements and novel gene families across ecological guilds.</title>
        <authorList>
            <consortium name="Lawrence Berkeley National Laboratory"/>
            <person name="Harder C.B."/>
            <person name="Miyauchi S."/>
            <person name="Viragh M."/>
            <person name="Kuo A."/>
            <person name="Thoen E."/>
            <person name="Andreopoulos B."/>
            <person name="Lu D."/>
            <person name="Skrede I."/>
            <person name="Drula E."/>
            <person name="Henrissat B."/>
            <person name="Morin E."/>
            <person name="Kohler A."/>
            <person name="Barry K."/>
            <person name="LaButti K."/>
            <person name="Morin E."/>
            <person name="Salamov A."/>
            <person name="Lipzen A."/>
            <person name="Mereny Z."/>
            <person name="Hegedus B."/>
            <person name="Baldrian P."/>
            <person name="Stursova M."/>
            <person name="Weitz H."/>
            <person name="Taylor A."/>
            <person name="Grigoriev I.V."/>
            <person name="Nagy L.G."/>
            <person name="Martin F."/>
            <person name="Kauserud H."/>
        </authorList>
    </citation>
    <scope>NUCLEOTIDE SEQUENCE</scope>
    <source>
        <strain evidence="2">9284</strain>
    </source>
</reference>
<sequence>MPRKPVEVSIRSSPVAYPSDSETDTQGSDYSIINEPPERKISLAAGTKDTSQPAEIRSTRRSPRAITPCRPSTRVLKMSNIPRGDMPMVSGSKWLLNAKERTEARLLIGRVCARWSLKKPTPRNLNQLSKPWPPRSVNAGAVLKFEVERPLSSHDTSMGMGITGPDPGRPDPDPDHVPDPLLVICDPWNQDGRKGLTQSAYSGSTSTPESIKFRLSVGTRYRDPPAYRLPEKRIEYVCLNSIWNELFNWRVTDGRHGPTRILHSPVLNCSDILEFKLKRRVVPSSTSPASASVAWSVGDQCGAFKSA</sequence>
<name>A0AAD7FQL9_9AGAR</name>
<dbReference type="AlphaFoldDB" id="A0AAD7FQL9"/>
<dbReference type="EMBL" id="JARKIF010000008">
    <property type="protein sequence ID" value="KAJ7633293.1"/>
    <property type="molecule type" value="Genomic_DNA"/>
</dbReference>
<protein>
    <submittedName>
        <fullName evidence="2">Uncharacterized protein</fullName>
    </submittedName>
</protein>